<gene>
    <name evidence="2" type="ORF">J437_LFUL004997</name>
</gene>
<evidence type="ECO:0000256" key="1">
    <source>
        <dbReference type="SAM" id="MobiDB-lite"/>
    </source>
</evidence>
<keyword evidence="3" id="KW-1185">Reference proteome</keyword>
<dbReference type="EMBL" id="KZ308539">
    <property type="protein sequence ID" value="KAG8231168.1"/>
    <property type="molecule type" value="Genomic_DNA"/>
</dbReference>
<comment type="caution">
    <text evidence="2">The sequence shown here is derived from an EMBL/GenBank/DDBJ whole genome shotgun (WGS) entry which is preliminary data.</text>
</comment>
<evidence type="ECO:0000313" key="2">
    <source>
        <dbReference type="EMBL" id="KAG8231168.1"/>
    </source>
</evidence>
<evidence type="ECO:0000313" key="3">
    <source>
        <dbReference type="Proteomes" id="UP000792457"/>
    </source>
</evidence>
<feature type="compositionally biased region" description="Basic and acidic residues" evidence="1">
    <location>
        <begin position="22"/>
        <end position="32"/>
    </location>
</feature>
<dbReference type="Proteomes" id="UP000792457">
    <property type="component" value="Unassembled WGS sequence"/>
</dbReference>
<dbReference type="AlphaFoldDB" id="A0A8K0P3N7"/>
<protein>
    <submittedName>
        <fullName evidence="2">Uncharacterized protein</fullName>
    </submittedName>
</protein>
<organism evidence="2 3">
    <name type="scientific">Ladona fulva</name>
    <name type="common">Scarce chaser dragonfly</name>
    <name type="synonym">Libellula fulva</name>
    <dbReference type="NCBI Taxonomy" id="123851"/>
    <lineage>
        <taxon>Eukaryota</taxon>
        <taxon>Metazoa</taxon>
        <taxon>Ecdysozoa</taxon>
        <taxon>Arthropoda</taxon>
        <taxon>Hexapoda</taxon>
        <taxon>Insecta</taxon>
        <taxon>Pterygota</taxon>
        <taxon>Palaeoptera</taxon>
        <taxon>Odonata</taxon>
        <taxon>Epiprocta</taxon>
        <taxon>Anisoptera</taxon>
        <taxon>Libelluloidea</taxon>
        <taxon>Libellulidae</taxon>
        <taxon>Ladona</taxon>
    </lineage>
</organism>
<sequence length="84" mass="9316">MLIKLRGGANIRANAEDVEVKRVGGGGEGRREEEEDPPEIEVERSWVHSGEGFEAQLVCIVHGEPPPDEQEKSRASNADFFSRK</sequence>
<proteinExistence type="predicted"/>
<name>A0A8K0P3N7_LADFU</name>
<accession>A0A8K0P3N7</accession>
<reference evidence="2" key="2">
    <citation type="submission" date="2017-10" db="EMBL/GenBank/DDBJ databases">
        <title>Ladona fulva Genome sequencing and assembly.</title>
        <authorList>
            <person name="Murali S."/>
            <person name="Richards S."/>
            <person name="Bandaranaike D."/>
            <person name="Bellair M."/>
            <person name="Blankenburg K."/>
            <person name="Chao H."/>
            <person name="Dinh H."/>
            <person name="Doddapaneni H."/>
            <person name="Dugan-Rocha S."/>
            <person name="Elkadiri S."/>
            <person name="Gnanaolivu R."/>
            <person name="Hernandez B."/>
            <person name="Skinner E."/>
            <person name="Javaid M."/>
            <person name="Lee S."/>
            <person name="Li M."/>
            <person name="Ming W."/>
            <person name="Munidasa M."/>
            <person name="Muniz J."/>
            <person name="Nguyen L."/>
            <person name="Hughes D."/>
            <person name="Osuji N."/>
            <person name="Pu L.-L."/>
            <person name="Puazo M."/>
            <person name="Qu C."/>
            <person name="Quiroz J."/>
            <person name="Raj R."/>
            <person name="Weissenberger G."/>
            <person name="Xin Y."/>
            <person name="Zou X."/>
            <person name="Han Y."/>
            <person name="Worley K."/>
            <person name="Muzny D."/>
            <person name="Gibbs R."/>
        </authorList>
    </citation>
    <scope>NUCLEOTIDE SEQUENCE</scope>
    <source>
        <strain evidence="2">Sampled in the wild</strain>
    </source>
</reference>
<reference evidence="2" key="1">
    <citation type="submission" date="2013-04" db="EMBL/GenBank/DDBJ databases">
        <authorList>
            <person name="Qu J."/>
            <person name="Murali S.C."/>
            <person name="Bandaranaike D."/>
            <person name="Bellair M."/>
            <person name="Blankenburg K."/>
            <person name="Chao H."/>
            <person name="Dinh H."/>
            <person name="Doddapaneni H."/>
            <person name="Downs B."/>
            <person name="Dugan-Rocha S."/>
            <person name="Elkadiri S."/>
            <person name="Gnanaolivu R.D."/>
            <person name="Hernandez B."/>
            <person name="Javaid M."/>
            <person name="Jayaseelan J.C."/>
            <person name="Lee S."/>
            <person name="Li M."/>
            <person name="Ming W."/>
            <person name="Munidasa M."/>
            <person name="Muniz J."/>
            <person name="Nguyen L."/>
            <person name="Ongeri F."/>
            <person name="Osuji N."/>
            <person name="Pu L.-L."/>
            <person name="Puazo M."/>
            <person name="Qu C."/>
            <person name="Quiroz J."/>
            <person name="Raj R."/>
            <person name="Weissenberger G."/>
            <person name="Xin Y."/>
            <person name="Zou X."/>
            <person name="Han Y."/>
            <person name="Richards S."/>
            <person name="Worley K."/>
            <person name="Muzny D."/>
            <person name="Gibbs R."/>
        </authorList>
    </citation>
    <scope>NUCLEOTIDE SEQUENCE</scope>
    <source>
        <strain evidence="2">Sampled in the wild</strain>
    </source>
</reference>
<feature type="region of interest" description="Disordered" evidence="1">
    <location>
        <begin position="22"/>
        <end position="41"/>
    </location>
</feature>
<feature type="region of interest" description="Disordered" evidence="1">
    <location>
        <begin position="63"/>
        <end position="84"/>
    </location>
</feature>
<dbReference type="OrthoDB" id="6507807at2759"/>